<gene>
    <name evidence="2" type="ORF">KC19_VG045600</name>
</gene>
<dbReference type="AlphaFoldDB" id="A0A8T0HLX8"/>
<keyword evidence="3" id="KW-1185">Reference proteome</keyword>
<reference evidence="2" key="1">
    <citation type="submission" date="2020-06" db="EMBL/GenBank/DDBJ databases">
        <title>WGS assembly of Ceratodon purpureus strain R40.</title>
        <authorList>
            <person name="Carey S.B."/>
            <person name="Jenkins J."/>
            <person name="Shu S."/>
            <person name="Lovell J.T."/>
            <person name="Sreedasyam A."/>
            <person name="Maumus F."/>
            <person name="Tiley G.P."/>
            <person name="Fernandez-Pozo N."/>
            <person name="Barry K."/>
            <person name="Chen C."/>
            <person name="Wang M."/>
            <person name="Lipzen A."/>
            <person name="Daum C."/>
            <person name="Saski C.A."/>
            <person name="Payton A.C."/>
            <person name="Mcbreen J.C."/>
            <person name="Conrad R.E."/>
            <person name="Kollar L.M."/>
            <person name="Olsson S."/>
            <person name="Huttunen S."/>
            <person name="Landis J.B."/>
            <person name="Wickett N.J."/>
            <person name="Johnson M.G."/>
            <person name="Rensing S.A."/>
            <person name="Grimwood J."/>
            <person name="Schmutz J."/>
            <person name="Mcdaniel S.F."/>
        </authorList>
    </citation>
    <scope>NUCLEOTIDE SEQUENCE</scope>
    <source>
        <strain evidence="2">R40</strain>
    </source>
</reference>
<feature type="region of interest" description="Disordered" evidence="1">
    <location>
        <begin position="1"/>
        <end position="25"/>
    </location>
</feature>
<feature type="region of interest" description="Disordered" evidence="1">
    <location>
        <begin position="153"/>
        <end position="178"/>
    </location>
</feature>
<dbReference type="EMBL" id="CM026426">
    <property type="protein sequence ID" value="KAG0571821.1"/>
    <property type="molecule type" value="Genomic_DNA"/>
</dbReference>
<accession>A0A8T0HLX8</accession>
<evidence type="ECO:0000256" key="1">
    <source>
        <dbReference type="SAM" id="MobiDB-lite"/>
    </source>
</evidence>
<organism evidence="2 3">
    <name type="scientific">Ceratodon purpureus</name>
    <name type="common">Fire moss</name>
    <name type="synonym">Dicranum purpureum</name>
    <dbReference type="NCBI Taxonomy" id="3225"/>
    <lineage>
        <taxon>Eukaryota</taxon>
        <taxon>Viridiplantae</taxon>
        <taxon>Streptophyta</taxon>
        <taxon>Embryophyta</taxon>
        <taxon>Bryophyta</taxon>
        <taxon>Bryophytina</taxon>
        <taxon>Bryopsida</taxon>
        <taxon>Dicranidae</taxon>
        <taxon>Pseudoditrichales</taxon>
        <taxon>Ditrichaceae</taxon>
        <taxon>Ceratodon</taxon>
    </lineage>
</organism>
<comment type="caution">
    <text evidence="2">The sequence shown here is derived from an EMBL/GenBank/DDBJ whole genome shotgun (WGS) entry which is preliminary data.</text>
</comment>
<dbReference type="Proteomes" id="UP000822688">
    <property type="component" value="Chromosome V"/>
</dbReference>
<protein>
    <submittedName>
        <fullName evidence="2">Uncharacterized protein</fullName>
    </submittedName>
</protein>
<evidence type="ECO:0000313" key="2">
    <source>
        <dbReference type="EMBL" id="KAG0571821.1"/>
    </source>
</evidence>
<evidence type="ECO:0000313" key="3">
    <source>
        <dbReference type="Proteomes" id="UP000822688"/>
    </source>
</evidence>
<name>A0A8T0HLX8_CERPU</name>
<proteinExistence type="predicted"/>
<sequence>MCGAVAKSIARSPLPPSARANTTLHPPLTWQHAQATRCKYTKPSLFFNNGVSYHTLHCWCRTIGSGNTHHLLQTPCCPRYRVRVYTQRGHFNIPQSELLQLCPLPDSSTLSTYNVVRTVNLRLELLLHIQQRPRLHTSKQLLQCFPVNPQRLPQPPQSCHPKTLSHTSQRGIHVATLS</sequence>